<dbReference type="InterPro" id="IPR023165">
    <property type="entry name" value="rRNA_Ade_diMease-like_C"/>
</dbReference>
<dbReference type="GO" id="GO:0005829">
    <property type="term" value="C:cytosol"/>
    <property type="evidence" value="ECO:0007669"/>
    <property type="project" value="TreeGrafter"/>
</dbReference>
<evidence type="ECO:0000256" key="7">
    <source>
        <dbReference type="HAMAP-Rule" id="MF_00607"/>
    </source>
</evidence>
<feature type="binding site" evidence="7 8">
    <location>
        <position position="22"/>
    </location>
    <ligand>
        <name>S-adenosyl-L-methionine</name>
        <dbReference type="ChEBI" id="CHEBI:59789"/>
    </ligand>
</feature>
<comment type="function">
    <text evidence="7">Specifically dimethylates two adjacent adenosines (A1518 and A1519) in the loop of a conserved hairpin near the 3'-end of 16S rRNA in the 30S particle. May play a critical role in biogenesis of 30S subunits.</text>
</comment>
<keyword evidence="2 7" id="KW-0698">rRNA processing</keyword>
<keyword evidence="1 7" id="KW-0963">Cytoplasm</keyword>
<dbReference type="GO" id="GO:0052908">
    <property type="term" value="F:16S rRNA (adenine(1518)-N(6)/adenine(1519)-N(6))-dimethyltransferase activity"/>
    <property type="evidence" value="ECO:0007669"/>
    <property type="project" value="UniProtKB-EC"/>
</dbReference>
<evidence type="ECO:0000313" key="11">
    <source>
        <dbReference type="Proteomes" id="UP000001520"/>
    </source>
</evidence>
<feature type="binding site" evidence="7 8">
    <location>
        <position position="49"/>
    </location>
    <ligand>
        <name>S-adenosyl-L-methionine</name>
        <dbReference type="ChEBI" id="CHEBI:59789"/>
    </ligand>
</feature>
<feature type="binding site" evidence="7 8">
    <location>
        <position position="95"/>
    </location>
    <ligand>
        <name>S-adenosyl-L-methionine</name>
        <dbReference type="ChEBI" id="CHEBI:59789"/>
    </ligand>
</feature>
<accession>D3P9D8</accession>
<comment type="catalytic activity">
    <reaction evidence="7">
        <text>adenosine(1518)/adenosine(1519) in 16S rRNA + 4 S-adenosyl-L-methionine = N(6)-dimethyladenosine(1518)/N(6)-dimethyladenosine(1519) in 16S rRNA + 4 S-adenosyl-L-homocysteine + 4 H(+)</text>
        <dbReference type="Rhea" id="RHEA:19609"/>
        <dbReference type="Rhea" id="RHEA-COMP:10232"/>
        <dbReference type="Rhea" id="RHEA-COMP:10233"/>
        <dbReference type="ChEBI" id="CHEBI:15378"/>
        <dbReference type="ChEBI" id="CHEBI:57856"/>
        <dbReference type="ChEBI" id="CHEBI:59789"/>
        <dbReference type="ChEBI" id="CHEBI:74411"/>
        <dbReference type="ChEBI" id="CHEBI:74493"/>
        <dbReference type="EC" id="2.1.1.182"/>
    </reaction>
</comment>
<protein>
    <recommendedName>
        <fullName evidence="7">Ribosomal RNA small subunit methyltransferase A</fullName>
        <ecNumber evidence="7">2.1.1.182</ecNumber>
    </recommendedName>
    <alternativeName>
        <fullName evidence="7">16S rRNA (adenine(1518)-N(6)/adenine(1519)-N(6))-dimethyltransferase</fullName>
    </alternativeName>
    <alternativeName>
        <fullName evidence="7">16S rRNA dimethyladenosine transferase</fullName>
    </alternativeName>
    <alternativeName>
        <fullName evidence="7">16S rRNA dimethylase</fullName>
    </alternativeName>
    <alternativeName>
        <fullName evidence="7">S-adenosylmethionine-6-N', N'-adenosyl(rRNA) dimethyltransferase</fullName>
    </alternativeName>
</protein>
<dbReference type="InterPro" id="IPR011530">
    <property type="entry name" value="rRNA_adenine_dimethylase"/>
</dbReference>
<dbReference type="eggNOG" id="COG0030">
    <property type="taxonomic scope" value="Bacteria"/>
</dbReference>
<dbReference type="AlphaFoldDB" id="D3P9D8"/>
<feature type="domain" description="Ribosomal RNA adenine methylase transferase N-terminal" evidence="9">
    <location>
        <begin position="29"/>
        <end position="199"/>
    </location>
</feature>
<dbReference type="InterPro" id="IPR020598">
    <property type="entry name" value="rRNA_Ade_methylase_Trfase_N"/>
</dbReference>
<keyword evidence="6 7" id="KW-0694">RNA-binding</keyword>
<evidence type="ECO:0000256" key="6">
    <source>
        <dbReference type="ARBA" id="ARBA00022884"/>
    </source>
</evidence>
<feature type="binding site" evidence="8">
    <location>
        <position position="70"/>
    </location>
    <ligand>
        <name>S-adenosyl-L-methionine</name>
        <dbReference type="ChEBI" id="CHEBI:59789"/>
    </ligand>
</feature>
<dbReference type="KEGG" id="ddf:DEFDS_1874"/>
<sequence length="269" mass="31645">MLNLIKAYKSEFNKTKKSLGQHFLTNKHFISEIVSFLDLKEHDNVVEIGPGCGVLTYEILQKGVNLTVVDIDSDVCDFLSRYLYYFKNLKIINKDFIEITRDDLPDGKLKFAGNLPYNVSVKIFEKCVDFIDDIELMTFMFQKEVADRLTSEPCSKTYSSLSIFAQYYFNIEKIRNISGANFWPNTKVTSTVLKFIPRERYFNDLNKEKRFFDFVMSCFKSKRKTLKNNLSYLSKEQLEKIDKHFGEKIRAEQLSLDDFIKLFEMIENE</sequence>
<comment type="subcellular location">
    <subcellularLocation>
        <location evidence="7">Cytoplasm</location>
    </subcellularLocation>
</comment>
<dbReference type="HOGENOM" id="CLU_041220_0_2_0"/>
<dbReference type="STRING" id="639282.DEFDS_1874"/>
<keyword evidence="11" id="KW-1185">Reference proteome</keyword>
<dbReference type="OrthoDB" id="9814755at2"/>
<dbReference type="Gene3D" id="1.10.8.100">
    <property type="entry name" value="Ribosomal RNA adenine dimethylase-like, domain 2"/>
    <property type="match status" value="1"/>
</dbReference>
<dbReference type="NCBIfam" id="TIGR00755">
    <property type="entry name" value="ksgA"/>
    <property type="match status" value="1"/>
</dbReference>
<reference evidence="10 11" key="1">
    <citation type="journal article" date="2010" name="DNA Res.">
        <title>Bacterial lifestyle in a deep-sea hydrothermal vent chimney revealed by the genome sequence of the thermophilic bacterium Deferribacter desulfuricans SSM1.</title>
        <authorList>
            <person name="Takaki Y."/>
            <person name="Shimamura S."/>
            <person name="Nakagawa S."/>
            <person name="Fukuhara Y."/>
            <person name="Horikawa H."/>
            <person name="Ankai A."/>
            <person name="Harada T."/>
            <person name="Hosoyama A."/>
            <person name="Oguchi A."/>
            <person name="Fukui S."/>
            <person name="Fujita N."/>
            <person name="Takami H."/>
            <person name="Takai K."/>
        </authorList>
    </citation>
    <scope>NUCLEOTIDE SEQUENCE [LARGE SCALE GENOMIC DNA]</scope>
    <source>
        <strain evidence="11">DSM 14783 / JCM 11476 / NBRC 101012 / SSM1</strain>
    </source>
</reference>
<name>D3P9D8_DEFDS</name>
<keyword evidence="5 7" id="KW-0949">S-adenosyl-L-methionine</keyword>
<dbReference type="Pfam" id="PF00398">
    <property type="entry name" value="RrnaAD"/>
    <property type="match status" value="1"/>
</dbReference>
<gene>
    <name evidence="7" type="primary">rsmA</name>
    <name evidence="7" type="synonym">ksgA</name>
    <name evidence="10" type="ordered locus">DEFDS_1874</name>
</gene>
<proteinExistence type="inferred from homology"/>
<dbReference type="PANTHER" id="PTHR11727:SF7">
    <property type="entry name" value="DIMETHYLADENOSINE TRANSFERASE-RELATED"/>
    <property type="match status" value="1"/>
</dbReference>
<dbReference type="Proteomes" id="UP000001520">
    <property type="component" value="Chromosome"/>
</dbReference>
<dbReference type="HAMAP" id="MF_00607">
    <property type="entry name" value="16SrRNA_methyltr_A"/>
    <property type="match status" value="1"/>
</dbReference>
<evidence type="ECO:0000256" key="8">
    <source>
        <dbReference type="PROSITE-ProRule" id="PRU01026"/>
    </source>
</evidence>
<dbReference type="EC" id="2.1.1.182" evidence="7"/>
<dbReference type="RefSeq" id="WP_013008573.1">
    <property type="nucleotide sequence ID" value="NC_013939.1"/>
</dbReference>
<dbReference type="EMBL" id="AP011529">
    <property type="protein sequence ID" value="BAI81328.1"/>
    <property type="molecule type" value="Genomic_DNA"/>
</dbReference>
<evidence type="ECO:0000256" key="4">
    <source>
        <dbReference type="ARBA" id="ARBA00022679"/>
    </source>
</evidence>
<feature type="binding site" evidence="7 8">
    <location>
        <position position="24"/>
    </location>
    <ligand>
        <name>S-adenosyl-L-methionine</name>
        <dbReference type="ChEBI" id="CHEBI:59789"/>
    </ligand>
</feature>
<keyword evidence="4 7" id="KW-0808">Transferase</keyword>
<dbReference type="PANTHER" id="PTHR11727">
    <property type="entry name" value="DIMETHYLADENOSINE TRANSFERASE"/>
    <property type="match status" value="1"/>
</dbReference>
<dbReference type="SUPFAM" id="SSF53335">
    <property type="entry name" value="S-adenosyl-L-methionine-dependent methyltransferases"/>
    <property type="match status" value="1"/>
</dbReference>
<dbReference type="Gene3D" id="3.40.50.150">
    <property type="entry name" value="Vaccinia Virus protein VP39"/>
    <property type="match status" value="1"/>
</dbReference>
<evidence type="ECO:0000259" key="9">
    <source>
        <dbReference type="SMART" id="SM00650"/>
    </source>
</evidence>
<feature type="binding site" evidence="7 8">
    <location>
        <position position="114"/>
    </location>
    <ligand>
        <name>S-adenosyl-L-methionine</name>
        <dbReference type="ChEBI" id="CHEBI:59789"/>
    </ligand>
</feature>
<comment type="similarity">
    <text evidence="7">Belongs to the class I-like SAM-binding methyltransferase superfamily. rRNA adenine N(6)-methyltransferase family. RsmA subfamily.</text>
</comment>
<dbReference type="SMART" id="SM00650">
    <property type="entry name" value="rADc"/>
    <property type="match status" value="1"/>
</dbReference>
<organism evidence="10 11">
    <name type="scientific">Deferribacter desulfuricans (strain DSM 14783 / JCM 11476 / NBRC 101012 / SSM1)</name>
    <dbReference type="NCBI Taxonomy" id="639282"/>
    <lineage>
        <taxon>Bacteria</taxon>
        <taxon>Pseudomonadati</taxon>
        <taxon>Deferribacterota</taxon>
        <taxon>Deferribacteres</taxon>
        <taxon>Deferribacterales</taxon>
        <taxon>Deferribacteraceae</taxon>
        <taxon>Deferribacter</taxon>
    </lineage>
</organism>
<dbReference type="GO" id="GO:0003723">
    <property type="term" value="F:RNA binding"/>
    <property type="evidence" value="ECO:0007669"/>
    <property type="project" value="UniProtKB-UniRule"/>
</dbReference>
<dbReference type="PROSITE" id="PS51689">
    <property type="entry name" value="SAM_RNA_A_N6_MT"/>
    <property type="match status" value="1"/>
</dbReference>
<dbReference type="InterPro" id="IPR001737">
    <property type="entry name" value="KsgA/Erm"/>
</dbReference>
<keyword evidence="3 7" id="KW-0489">Methyltransferase</keyword>
<evidence type="ECO:0000256" key="1">
    <source>
        <dbReference type="ARBA" id="ARBA00022490"/>
    </source>
</evidence>
<evidence type="ECO:0000256" key="3">
    <source>
        <dbReference type="ARBA" id="ARBA00022603"/>
    </source>
</evidence>
<dbReference type="InterPro" id="IPR029063">
    <property type="entry name" value="SAM-dependent_MTases_sf"/>
</dbReference>
<evidence type="ECO:0000256" key="5">
    <source>
        <dbReference type="ARBA" id="ARBA00022691"/>
    </source>
</evidence>
<evidence type="ECO:0000256" key="2">
    <source>
        <dbReference type="ARBA" id="ARBA00022552"/>
    </source>
</evidence>
<comment type="caution">
    <text evidence="7">Lacks conserved residue(s) required for the propagation of feature annotation.</text>
</comment>
<evidence type="ECO:0000313" key="10">
    <source>
        <dbReference type="EMBL" id="BAI81328.1"/>
    </source>
</evidence>